<protein>
    <submittedName>
        <fullName evidence="2">Uncharacterized protein</fullName>
    </submittedName>
</protein>
<sequence>MLAGAMWLPGDDRSAGGAARAAAPDAPAVAAAPQQAAGDGTVVAADVDTAKAAAGSGQAGSGAPSEGGAEDEAKNAKSTKKKKKKSEKDKEAEAAGPSRHTDEQAVAFFESRKAMKRVKDIRMVGGYLRIYTDLPESAGNSKQAIKLCEAGLDYLVGELGTPSPVVFVQAEFGENGNPVLANVLGPDDSDCRITYPEPGG</sequence>
<feature type="region of interest" description="Disordered" evidence="1">
    <location>
        <begin position="1"/>
        <end position="104"/>
    </location>
</feature>
<gene>
    <name evidence="2" type="ORF">GCM10010517_31790</name>
</gene>
<comment type="caution">
    <text evidence="2">The sequence shown here is derived from an EMBL/GenBank/DDBJ whole genome shotgun (WGS) entry which is preliminary data.</text>
</comment>
<accession>A0ABN3VYK4</accession>
<proteinExistence type="predicted"/>
<dbReference type="Proteomes" id="UP001500831">
    <property type="component" value="Unassembled WGS sequence"/>
</dbReference>
<keyword evidence="3" id="KW-1185">Reference proteome</keyword>
<evidence type="ECO:0000256" key="1">
    <source>
        <dbReference type="SAM" id="MobiDB-lite"/>
    </source>
</evidence>
<name>A0ABN3VYK4_9ACTN</name>
<evidence type="ECO:0000313" key="3">
    <source>
        <dbReference type="Proteomes" id="UP001500831"/>
    </source>
</evidence>
<evidence type="ECO:0000313" key="2">
    <source>
        <dbReference type="EMBL" id="GAA2871505.1"/>
    </source>
</evidence>
<feature type="compositionally biased region" description="Basic and acidic residues" evidence="1">
    <location>
        <begin position="86"/>
        <end position="103"/>
    </location>
</feature>
<feature type="compositionally biased region" description="Low complexity" evidence="1">
    <location>
        <begin position="15"/>
        <end position="67"/>
    </location>
</feature>
<dbReference type="EMBL" id="BAAAVI010000020">
    <property type="protein sequence ID" value="GAA2871505.1"/>
    <property type="molecule type" value="Genomic_DNA"/>
</dbReference>
<organism evidence="2 3">
    <name type="scientific">Streptosporangium fragile</name>
    <dbReference type="NCBI Taxonomy" id="46186"/>
    <lineage>
        <taxon>Bacteria</taxon>
        <taxon>Bacillati</taxon>
        <taxon>Actinomycetota</taxon>
        <taxon>Actinomycetes</taxon>
        <taxon>Streptosporangiales</taxon>
        <taxon>Streptosporangiaceae</taxon>
        <taxon>Streptosporangium</taxon>
    </lineage>
</organism>
<reference evidence="2 3" key="1">
    <citation type="journal article" date="2019" name="Int. J. Syst. Evol. Microbiol.">
        <title>The Global Catalogue of Microorganisms (GCM) 10K type strain sequencing project: providing services to taxonomists for standard genome sequencing and annotation.</title>
        <authorList>
            <consortium name="The Broad Institute Genomics Platform"/>
            <consortium name="The Broad Institute Genome Sequencing Center for Infectious Disease"/>
            <person name="Wu L."/>
            <person name="Ma J."/>
        </authorList>
    </citation>
    <scope>NUCLEOTIDE SEQUENCE [LARGE SCALE GENOMIC DNA]</scope>
    <source>
        <strain evidence="2 3">JCM 6242</strain>
    </source>
</reference>